<dbReference type="FunFam" id="3.90.79.10:FF:000024">
    <property type="entry name" value="ADP-ribose pyrophosphatase"/>
    <property type="match status" value="1"/>
</dbReference>
<accession>A0A133XTZ2</accession>
<evidence type="ECO:0000256" key="3">
    <source>
        <dbReference type="SAM" id="MobiDB-lite"/>
    </source>
</evidence>
<gene>
    <name evidence="5" type="ORF">HMPREF3192_00840</name>
</gene>
<reference evidence="6" key="1">
    <citation type="submission" date="2016-01" db="EMBL/GenBank/DDBJ databases">
        <authorList>
            <person name="Mitreva M."/>
            <person name="Pepin K.H."/>
            <person name="Mihindukulasuriya K.A."/>
            <person name="Fulton R."/>
            <person name="Fronick C."/>
            <person name="O'Laughlin M."/>
            <person name="Miner T."/>
            <person name="Herter B."/>
            <person name="Rosa B.A."/>
            <person name="Cordes M."/>
            <person name="Tomlinson C."/>
            <person name="Wollam A."/>
            <person name="Palsikar V.B."/>
            <person name="Mardis E.R."/>
            <person name="Wilson R.K."/>
        </authorList>
    </citation>
    <scope>NUCLEOTIDE SEQUENCE [LARGE SCALE GENOMIC DNA]</scope>
    <source>
        <strain evidence="6">DNF00019</strain>
    </source>
</reference>
<evidence type="ECO:0000256" key="2">
    <source>
        <dbReference type="ARBA" id="ARBA00022801"/>
    </source>
</evidence>
<proteinExistence type="predicted"/>
<dbReference type="RefSeq" id="WP_082715627.1">
    <property type="nucleotide sequence ID" value="NZ_KQ959495.1"/>
</dbReference>
<dbReference type="PROSITE" id="PS51462">
    <property type="entry name" value="NUDIX"/>
    <property type="match status" value="1"/>
</dbReference>
<evidence type="ECO:0000313" key="6">
    <source>
        <dbReference type="Proteomes" id="UP000070675"/>
    </source>
</evidence>
<dbReference type="GO" id="GO:0006753">
    <property type="term" value="P:nucleoside phosphate metabolic process"/>
    <property type="evidence" value="ECO:0007669"/>
    <property type="project" value="TreeGrafter"/>
</dbReference>
<name>A0A133XTZ2_9ACTN</name>
<dbReference type="OrthoDB" id="9806150at2"/>
<dbReference type="CDD" id="cd03424">
    <property type="entry name" value="NUDIX_ADPRase_Nudt5_UGPPase_Nudt14"/>
    <property type="match status" value="1"/>
</dbReference>
<dbReference type="Proteomes" id="UP000070675">
    <property type="component" value="Unassembled WGS sequence"/>
</dbReference>
<feature type="compositionally biased region" description="Basic and acidic residues" evidence="3">
    <location>
        <begin position="1"/>
        <end position="10"/>
    </location>
</feature>
<dbReference type="SUPFAM" id="SSF55811">
    <property type="entry name" value="Nudix"/>
    <property type="match status" value="1"/>
</dbReference>
<evidence type="ECO:0000259" key="4">
    <source>
        <dbReference type="PROSITE" id="PS51462"/>
    </source>
</evidence>
<dbReference type="InterPro" id="IPR015797">
    <property type="entry name" value="NUDIX_hydrolase-like_dom_sf"/>
</dbReference>
<dbReference type="PANTHER" id="PTHR11839:SF18">
    <property type="entry name" value="NUDIX HYDROLASE DOMAIN-CONTAINING PROTEIN"/>
    <property type="match status" value="1"/>
</dbReference>
<dbReference type="PATRIC" id="fig|1393034.3.peg.810"/>
<dbReference type="GO" id="GO:0016787">
    <property type="term" value="F:hydrolase activity"/>
    <property type="evidence" value="ECO:0007669"/>
    <property type="project" value="UniProtKB-KW"/>
</dbReference>
<organism evidence="5 6">
    <name type="scientific">Atopobium deltae</name>
    <dbReference type="NCBI Taxonomy" id="1393034"/>
    <lineage>
        <taxon>Bacteria</taxon>
        <taxon>Bacillati</taxon>
        <taxon>Actinomycetota</taxon>
        <taxon>Coriobacteriia</taxon>
        <taxon>Coriobacteriales</taxon>
        <taxon>Atopobiaceae</taxon>
        <taxon>Atopobium</taxon>
    </lineage>
</organism>
<feature type="region of interest" description="Disordered" evidence="3">
    <location>
        <begin position="255"/>
        <end position="275"/>
    </location>
</feature>
<evidence type="ECO:0000313" key="5">
    <source>
        <dbReference type="EMBL" id="KXB34401.1"/>
    </source>
</evidence>
<dbReference type="EMBL" id="LSCR01000015">
    <property type="protein sequence ID" value="KXB34401.1"/>
    <property type="molecule type" value="Genomic_DNA"/>
</dbReference>
<dbReference type="InterPro" id="IPR000086">
    <property type="entry name" value="NUDIX_hydrolase_dom"/>
</dbReference>
<dbReference type="PROSITE" id="PS00893">
    <property type="entry name" value="NUDIX_BOX"/>
    <property type="match status" value="1"/>
</dbReference>
<sequence>MTTHDEKLDELAQESQLPQESVRHPHASYQQTPHQQPTRHLSGTPLKRKLVLGDTDPHDAALHETVLSENRIWDGKIFSVDRLKVAIPTGEESIRDVVRHTGAVAVVGLTDEGYICLVRQYRVALDRVTVEIPAGKLEPGEDPLAAARRELLEETGMEAAHIAYLTTITSSVGFSDELVHIYMATGLHFVASHPDPEEFINVDLVELSDLVDAVLDGQIEDAKTVVGALICDAVGHRLALQETIDVDADAPAVADTPRAATASQEVIDVEEHGRS</sequence>
<keyword evidence="2 5" id="KW-0378">Hydrolase</keyword>
<comment type="caution">
    <text evidence="5">The sequence shown here is derived from an EMBL/GenBank/DDBJ whole genome shotgun (WGS) entry which is preliminary data.</text>
</comment>
<dbReference type="GO" id="GO:0019693">
    <property type="term" value="P:ribose phosphate metabolic process"/>
    <property type="evidence" value="ECO:0007669"/>
    <property type="project" value="TreeGrafter"/>
</dbReference>
<dbReference type="InterPro" id="IPR020084">
    <property type="entry name" value="NUDIX_hydrolase_CS"/>
</dbReference>
<feature type="compositionally biased region" description="Polar residues" evidence="3">
    <location>
        <begin position="28"/>
        <end position="41"/>
    </location>
</feature>
<dbReference type="PANTHER" id="PTHR11839">
    <property type="entry name" value="UDP/ADP-SUGAR PYROPHOSPHATASE"/>
    <property type="match status" value="1"/>
</dbReference>
<feature type="region of interest" description="Disordered" evidence="3">
    <location>
        <begin position="1"/>
        <end position="44"/>
    </location>
</feature>
<evidence type="ECO:0000256" key="1">
    <source>
        <dbReference type="ARBA" id="ARBA00001946"/>
    </source>
</evidence>
<dbReference type="Gene3D" id="3.90.79.10">
    <property type="entry name" value="Nucleoside Triphosphate Pyrophosphohydrolase"/>
    <property type="match status" value="1"/>
</dbReference>
<dbReference type="STRING" id="1393034.HMPREF3192_00840"/>
<protein>
    <submittedName>
        <fullName evidence="5">Hydrolase, NUDIX family</fullName>
    </submittedName>
</protein>
<feature type="domain" description="Nudix hydrolase" evidence="4">
    <location>
        <begin position="98"/>
        <end position="227"/>
    </location>
</feature>
<dbReference type="AlphaFoldDB" id="A0A133XTZ2"/>
<comment type="cofactor">
    <cofactor evidence="1">
        <name>Mg(2+)</name>
        <dbReference type="ChEBI" id="CHEBI:18420"/>
    </cofactor>
</comment>
<dbReference type="GO" id="GO:0005829">
    <property type="term" value="C:cytosol"/>
    <property type="evidence" value="ECO:0007669"/>
    <property type="project" value="TreeGrafter"/>
</dbReference>
<dbReference type="Pfam" id="PF00293">
    <property type="entry name" value="NUDIX"/>
    <property type="match status" value="1"/>
</dbReference>
<keyword evidence="6" id="KW-1185">Reference proteome</keyword>